<evidence type="ECO:0000313" key="4">
    <source>
        <dbReference type="Proteomes" id="UP000790833"/>
    </source>
</evidence>
<gene>
    <name evidence="3" type="primary">MSS51</name>
    <name evidence="3" type="ORF">KQ657_002693</name>
</gene>
<dbReference type="RefSeq" id="XP_043047456.1">
    <property type="nucleotide sequence ID" value="XM_043193447.1"/>
</dbReference>
<dbReference type="InterPro" id="IPR046824">
    <property type="entry name" value="Mss51-like_C"/>
</dbReference>
<dbReference type="InterPro" id="IPR032717">
    <property type="entry name" value="Mss51_Znf"/>
</dbReference>
<dbReference type="Pfam" id="PF20179">
    <property type="entry name" value="MSS51_C"/>
    <property type="match status" value="1"/>
</dbReference>
<feature type="domain" description="Mitochondrial splicing suppressor 51-like C-terminal" evidence="2">
    <location>
        <begin position="183"/>
        <end position="374"/>
    </location>
</feature>
<reference evidence="3" key="1">
    <citation type="submission" date="2021-03" db="EMBL/GenBank/DDBJ databases">
        <authorList>
            <person name="Palmer J.M."/>
        </authorList>
    </citation>
    <scope>NUCLEOTIDE SEQUENCE</scope>
    <source>
        <strain evidence="3">ARV_011</strain>
    </source>
</reference>
<keyword evidence="4" id="KW-1185">Reference proteome</keyword>
<sequence>MARRHVSFFKKMLSLEKTPEESNTKMYPWDESPYEDIRTRAALIRSRALCPVTKKSVNFVCPYSGIPTHHDEEAWLNDHDYHENKKYELLKKVNLYEHDLRSGRKFDEFVFPGAQEVDFTPNLSNWDTFLYTRDFSPMNTEFNMAAASKVLTYPVTIASILHKYSPHDAQPKGPVSVEGLRSMSALHYTLYPPFSKGKDSEVTFKERPMRIFIIGAKMEAMLPGYVWKQFGYLFPETKFELHFIGPECYFNPETRTFTSTDQPHGRPLIKRYDDQLTMHYHTHYFHEVYDMGDLFPFDPYLDVFFLFHPGFQTADSVHWDKSLKGLLESKCPIYVTGYHEVDAAREIAWLENHPLHDEMDFLMDQCPNPFGSTKLDLVDSNPTETFQANSDIFAFRGKRYHAIKV</sequence>
<dbReference type="GO" id="GO:0033617">
    <property type="term" value="P:mitochondrial respiratory chain complex IV assembly"/>
    <property type="evidence" value="ECO:0007669"/>
    <property type="project" value="TreeGrafter"/>
</dbReference>
<feature type="domain" description="Mitochondrial splicing suppressor 51 zinc-finger" evidence="1">
    <location>
        <begin position="49"/>
        <end position="100"/>
    </location>
</feature>
<organism evidence="3 4">
    <name type="scientific">Scheffersomyces spartinae</name>
    <dbReference type="NCBI Taxonomy" id="45513"/>
    <lineage>
        <taxon>Eukaryota</taxon>
        <taxon>Fungi</taxon>
        <taxon>Dikarya</taxon>
        <taxon>Ascomycota</taxon>
        <taxon>Saccharomycotina</taxon>
        <taxon>Pichiomycetes</taxon>
        <taxon>Debaryomycetaceae</taxon>
        <taxon>Scheffersomyces</taxon>
    </lineage>
</organism>
<protein>
    <submittedName>
        <fullName evidence="3">Translational activator for mitochondrial COX1</fullName>
    </submittedName>
</protein>
<accession>A0A9P8AGM4</accession>
<dbReference type="OrthoDB" id="5282002at2759"/>
<dbReference type="AlphaFoldDB" id="A0A9P8AGM4"/>
<dbReference type="PANTHER" id="PTHR28069">
    <property type="entry name" value="GH20023P"/>
    <property type="match status" value="1"/>
</dbReference>
<evidence type="ECO:0000259" key="1">
    <source>
        <dbReference type="Pfam" id="PF13824"/>
    </source>
</evidence>
<dbReference type="Proteomes" id="UP000790833">
    <property type="component" value="Unassembled WGS sequence"/>
</dbReference>
<dbReference type="PANTHER" id="PTHR28069:SF1">
    <property type="entry name" value="PROTEIN MSS51, MITOCHONDRIAL"/>
    <property type="match status" value="1"/>
</dbReference>
<evidence type="ECO:0000313" key="3">
    <source>
        <dbReference type="EMBL" id="KAG7191904.1"/>
    </source>
</evidence>
<dbReference type="Pfam" id="PF13824">
    <property type="entry name" value="zf-Mss51"/>
    <property type="match status" value="1"/>
</dbReference>
<dbReference type="GeneID" id="66116067"/>
<dbReference type="EMBL" id="JAHMUF010000022">
    <property type="protein sequence ID" value="KAG7191904.1"/>
    <property type="molecule type" value="Genomic_DNA"/>
</dbReference>
<evidence type="ECO:0000259" key="2">
    <source>
        <dbReference type="Pfam" id="PF20179"/>
    </source>
</evidence>
<name>A0A9P8AGM4_9ASCO</name>
<comment type="caution">
    <text evidence="3">The sequence shown here is derived from an EMBL/GenBank/DDBJ whole genome shotgun (WGS) entry which is preliminary data.</text>
</comment>
<proteinExistence type="predicted"/>
<dbReference type="GO" id="GO:0005739">
    <property type="term" value="C:mitochondrion"/>
    <property type="evidence" value="ECO:0007669"/>
    <property type="project" value="GOC"/>
</dbReference>